<evidence type="ECO:0000313" key="1">
    <source>
        <dbReference type="EMBL" id="GAA0960673.1"/>
    </source>
</evidence>
<sequence length="49" mass="5603">MSGGEERRRRVGGRLRAITERAEREEIAATVAHLAEPRSRRALPEVHLR</sequence>
<keyword evidence="2" id="KW-1185">Reference proteome</keyword>
<reference evidence="1 2" key="1">
    <citation type="journal article" date="2019" name="Int. J. Syst. Evol. Microbiol.">
        <title>The Global Catalogue of Microorganisms (GCM) 10K type strain sequencing project: providing services to taxonomists for standard genome sequencing and annotation.</title>
        <authorList>
            <consortium name="The Broad Institute Genomics Platform"/>
            <consortium name="The Broad Institute Genome Sequencing Center for Infectious Disease"/>
            <person name="Wu L."/>
            <person name="Ma J."/>
        </authorList>
    </citation>
    <scope>NUCLEOTIDE SEQUENCE [LARGE SCALE GENOMIC DNA]</scope>
    <source>
        <strain evidence="1 2">JCM 10696</strain>
    </source>
</reference>
<evidence type="ECO:0000313" key="2">
    <source>
        <dbReference type="Proteomes" id="UP001500665"/>
    </source>
</evidence>
<protein>
    <submittedName>
        <fullName evidence="1">Uncharacterized protein</fullName>
    </submittedName>
</protein>
<name>A0ABN1RNM5_9ACTN</name>
<gene>
    <name evidence="1" type="ORF">GCM10009550_52150</name>
</gene>
<comment type="caution">
    <text evidence="1">The sequence shown here is derived from an EMBL/GenBank/DDBJ whole genome shotgun (WGS) entry which is preliminary data.</text>
</comment>
<dbReference type="RefSeq" id="WP_344243592.1">
    <property type="nucleotide sequence ID" value="NZ_BAAAHH010000024.1"/>
</dbReference>
<proteinExistence type="predicted"/>
<accession>A0ABN1RNM5</accession>
<organism evidence="1 2">
    <name type="scientific">Actinocorallia libanotica</name>
    <dbReference type="NCBI Taxonomy" id="46162"/>
    <lineage>
        <taxon>Bacteria</taxon>
        <taxon>Bacillati</taxon>
        <taxon>Actinomycetota</taxon>
        <taxon>Actinomycetes</taxon>
        <taxon>Streptosporangiales</taxon>
        <taxon>Thermomonosporaceae</taxon>
        <taxon>Actinocorallia</taxon>
    </lineage>
</organism>
<dbReference type="EMBL" id="BAAAHH010000024">
    <property type="protein sequence ID" value="GAA0960673.1"/>
    <property type="molecule type" value="Genomic_DNA"/>
</dbReference>
<dbReference type="Proteomes" id="UP001500665">
    <property type="component" value="Unassembled WGS sequence"/>
</dbReference>